<name>A0A5D3EG69_9BACE</name>
<keyword evidence="4" id="KW-0472">Membrane</keyword>
<evidence type="ECO:0000313" key="9">
    <source>
        <dbReference type="EMBL" id="TYK34055.1"/>
    </source>
</evidence>
<dbReference type="GO" id="GO:0009279">
    <property type="term" value="C:cell outer membrane"/>
    <property type="evidence" value="ECO:0007669"/>
    <property type="project" value="UniProtKB-SubCell"/>
</dbReference>
<comment type="similarity">
    <text evidence="2">Belongs to the bacteroidetes fimbrillin superfamily. FimB/Mfa2 family.</text>
</comment>
<evidence type="ECO:0000256" key="4">
    <source>
        <dbReference type="ARBA" id="ARBA00023136"/>
    </source>
</evidence>
<feature type="chain" id="PRO_5030116301" description="FimB/Mfa2 family fimbrial subunit" evidence="8">
    <location>
        <begin position="26"/>
        <end position="305"/>
    </location>
</feature>
<dbReference type="PROSITE" id="PS51257">
    <property type="entry name" value="PROKAR_LIPOPROTEIN"/>
    <property type="match status" value="1"/>
</dbReference>
<sequence length="305" mass="34007">MSNTNKYCFLLVALLLTGLLSSCLKENVADCPRPFQVTVKALDADGNDITESGDVEQVILFVFDENQQIFKTFTMTANEVKQRKPIDIRMEFPGHKSLKFAAWANLDSKVDYSQINTVQQLTDLYVKLKSGQVTRNMITVAQSPGDLFFGSHDVEVEFGSTEMGRSHEVQIFRKTASVIITARKFPAGESLSDYSFILRESPDTYDSNGELSGNMVNYKPAISAVGDNKLATSLFNTFPTAGNESYVLEIYKKGNLLYSFTQGSDGKEFIPVVGKTLNIVIDFWADLSIKVVVTPWGVIYQDVEY</sequence>
<keyword evidence="7" id="KW-0449">Lipoprotein</keyword>
<keyword evidence="10" id="KW-1185">Reference proteome</keyword>
<dbReference type="AlphaFoldDB" id="A0A5D3EG69"/>
<reference evidence="9 10" key="1">
    <citation type="submission" date="2019-07" db="EMBL/GenBank/DDBJ databases">
        <title>Draft Genome Sequences of Bacteroides pyogenes Strains Isolated from the Uterus Holstein Dairy Cows with Metritis.</title>
        <authorList>
            <person name="Cunha F."/>
            <person name="Galvao K.N."/>
            <person name="Jeon S.J."/>
            <person name="Jeong K.C."/>
        </authorList>
    </citation>
    <scope>NUCLEOTIDE SEQUENCE [LARGE SCALE GENOMIC DNA]</scope>
    <source>
        <strain evidence="9 10">KG-31</strain>
    </source>
</reference>
<dbReference type="RefSeq" id="WP_148727207.1">
    <property type="nucleotide sequence ID" value="NZ_CP197398.1"/>
</dbReference>
<keyword evidence="6" id="KW-0998">Cell outer membrane</keyword>
<accession>A0A5D3EG69</accession>
<dbReference type="EMBL" id="VKLW01000010">
    <property type="protein sequence ID" value="TYK34055.1"/>
    <property type="molecule type" value="Genomic_DNA"/>
</dbReference>
<comment type="caution">
    <text evidence="9">The sequence shown here is derived from an EMBL/GenBank/DDBJ whole genome shotgun (WGS) entry which is preliminary data.</text>
</comment>
<evidence type="ECO:0000313" key="10">
    <source>
        <dbReference type="Proteomes" id="UP000324383"/>
    </source>
</evidence>
<dbReference type="InterPro" id="IPR014941">
    <property type="entry name" value="FimB/Mfa2/Mfa3"/>
</dbReference>
<evidence type="ECO:0000256" key="7">
    <source>
        <dbReference type="ARBA" id="ARBA00023288"/>
    </source>
</evidence>
<evidence type="ECO:0008006" key="11">
    <source>
        <dbReference type="Google" id="ProtNLM"/>
    </source>
</evidence>
<evidence type="ECO:0000256" key="5">
    <source>
        <dbReference type="ARBA" id="ARBA00023139"/>
    </source>
</evidence>
<dbReference type="Pfam" id="PF08842">
    <property type="entry name" value="Mfa2"/>
    <property type="match status" value="1"/>
</dbReference>
<evidence type="ECO:0000256" key="8">
    <source>
        <dbReference type="SAM" id="SignalP"/>
    </source>
</evidence>
<feature type="signal peptide" evidence="8">
    <location>
        <begin position="1"/>
        <end position="25"/>
    </location>
</feature>
<dbReference type="Gene3D" id="2.60.40.2100">
    <property type="match status" value="1"/>
</dbReference>
<evidence type="ECO:0000256" key="3">
    <source>
        <dbReference type="ARBA" id="ARBA00022729"/>
    </source>
</evidence>
<gene>
    <name evidence="9" type="ORF">FNJ60_05885</name>
</gene>
<evidence type="ECO:0000256" key="6">
    <source>
        <dbReference type="ARBA" id="ARBA00023237"/>
    </source>
</evidence>
<evidence type="ECO:0000256" key="2">
    <source>
        <dbReference type="ARBA" id="ARBA00007248"/>
    </source>
</evidence>
<protein>
    <recommendedName>
        <fullName evidence="11">FimB/Mfa2 family fimbrial subunit</fullName>
    </recommendedName>
</protein>
<organism evidence="9 10">
    <name type="scientific">Bacteroides pyogenes</name>
    <dbReference type="NCBI Taxonomy" id="310300"/>
    <lineage>
        <taxon>Bacteria</taxon>
        <taxon>Pseudomonadati</taxon>
        <taxon>Bacteroidota</taxon>
        <taxon>Bacteroidia</taxon>
        <taxon>Bacteroidales</taxon>
        <taxon>Bacteroidaceae</taxon>
        <taxon>Bacteroides</taxon>
    </lineage>
</organism>
<evidence type="ECO:0000256" key="1">
    <source>
        <dbReference type="ARBA" id="ARBA00004442"/>
    </source>
</evidence>
<comment type="subcellular location">
    <subcellularLocation>
        <location evidence="1">Cell outer membrane</location>
    </subcellularLocation>
</comment>
<proteinExistence type="inferred from homology"/>
<dbReference type="Proteomes" id="UP000324383">
    <property type="component" value="Unassembled WGS sequence"/>
</dbReference>
<keyword evidence="5" id="KW-0564">Palmitate</keyword>
<keyword evidence="3 8" id="KW-0732">Signal</keyword>